<dbReference type="PANTHER" id="PTHR11562:SF17">
    <property type="entry name" value="RE54080P-RELATED"/>
    <property type="match status" value="1"/>
</dbReference>
<keyword evidence="4 6" id="KW-1133">Transmembrane helix</keyword>
<dbReference type="PANTHER" id="PTHR11562">
    <property type="entry name" value="CATION EFFLUX PROTEIN/ ZINC TRANSPORTER"/>
    <property type="match status" value="1"/>
</dbReference>
<keyword evidence="5 6" id="KW-0472">Membrane</keyword>
<gene>
    <name evidence="8" type="ORF">SAMN05444359_11212</name>
</gene>
<keyword evidence="3" id="KW-0406">Ion transport</keyword>
<proteinExistence type="predicted"/>
<feature type="domain" description="Cation efflux protein transmembrane" evidence="7">
    <location>
        <begin position="91"/>
        <end position="143"/>
    </location>
</feature>
<evidence type="ECO:0000256" key="5">
    <source>
        <dbReference type="ARBA" id="ARBA00023136"/>
    </source>
</evidence>
<dbReference type="GO" id="GO:0005886">
    <property type="term" value="C:plasma membrane"/>
    <property type="evidence" value="ECO:0007669"/>
    <property type="project" value="TreeGrafter"/>
</dbReference>
<dbReference type="Gene3D" id="1.20.1510.10">
    <property type="entry name" value="Cation efflux protein transmembrane domain"/>
    <property type="match status" value="1"/>
</dbReference>
<dbReference type="InParanoid" id="A0A1H9H4L2"/>
<name>A0A1H9H4L2_9BACT</name>
<feature type="domain" description="Cation efflux protein transmembrane" evidence="7">
    <location>
        <begin position="151"/>
        <end position="262"/>
    </location>
</feature>
<keyword evidence="2 6" id="KW-0812">Transmembrane</keyword>
<dbReference type="InterPro" id="IPR050681">
    <property type="entry name" value="CDF/SLC30A"/>
</dbReference>
<dbReference type="InterPro" id="IPR058533">
    <property type="entry name" value="Cation_efflux_TM"/>
</dbReference>
<reference evidence="9" key="1">
    <citation type="submission" date="2016-10" db="EMBL/GenBank/DDBJ databases">
        <authorList>
            <person name="Varghese N."/>
            <person name="Submissions S."/>
        </authorList>
    </citation>
    <scope>NUCLEOTIDE SEQUENCE [LARGE SCALE GENOMIC DNA]</scope>
    <source>
        <strain evidence="9">DSM 24740</strain>
    </source>
</reference>
<dbReference type="AlphaFoldDB" id="A0A1H9H4L2"/>
<keyword evidence="3" id="KW-0813">Transport</keyword>
<protein>
    <submittedName>
        <fullName evidence="8">Cation efflux family protein</fullName>
    </submittedName>
</protein>
<organism evidence="8 9">
    <name type="scientific">Neolewinella agarilytica</name>
    <dbReference type="NCBI Taxonomy" id="478744"/>
    <lineage>
        <taxon>Bacteria</taxon>
        <taxon>Pseudomonadati</taxon>
        <taxon>Bacteroidota</taxon>
        <taxon>Saprospiria</taxon>
        <taxon>Saprospirales</taxon>
        <taxon>Lewinellaceae</taxon>
        <taxon>Neolewinella</taxon>
    </lineage>
</organism>
<comment type="subcellular location">
    <subcellularLocation>
        <location evidence="1">Membrane</location>
        <topology evidence="1">Multi-pass membrane protein</topology>
    </subcellularLocation>
</comment>
<dbReference type="GO" id="GO:0046872">
    <property type="term" value="F:metal ion binding"/>
    <property type="evidence" value="ECO:0007669"/>
    <property type="project" value="InterPro"/>
</dbReference>
<dbReference type="InterPro" id="IPR036163">
    <property type="entry name" value="HMA_dom_sf"/>
</dbReference>
<dbReference type="EMBL" id="FOFB01000012">
    <property type="protein sequence ID" value="SEQ57188.1"/>
    <property type="molecule type" value="Genomic_DNA"/>
</dbReference>
<keyword evidence="3" id="KW-0864">Zinc transport</keyword>
<dbReference type="STRING" id="478744.SAMN05444359_11212"/>
<feature type="transmembrane region" description="Helical" evidence="6">
    <location>
        <begin position="220"/>
        <end position="237"/>
    </location>
</feature>
<evidence type="ECO:0000256" key="6">
    <source>
        <dbReference type="SAM" id="Phobius"/>
    </source>
</evidence>
<sequence>MNKSTFKVTAMDCSAEEQMIRMKLEPLSQVERLDFDLPARKLVVYHRNEAAPLAKSLGELGLGGSLLTTEAADLPLHNNEDDAQQKRILWWVLGINAAFFVVEMAFGLISGSMGLVADSLDMLADALVYALSLLAVGAAVARKKQIAGYSGYLQLGLAIMGFAEVIRRFLGYGEVPDFKVMIVVAALAMIGNAVCLWLIQQTKRGEAHMEASYIFTSNDIIINFGVIISGVLVYLTATRWPDLIVGSIVFAIVLRGAFRILKLSK</sequence>
<evidence type="ECO:0000256" key="1">
    <source>
        <dbReference type="ARBA" id="ARBA00004141"/>
    </source>
</evidence>
<evidence type="ECO:0000256" key="3">
    <source>
        <dbReference type="ARBA" id="ARBA00022906"/>
    </source>
</evidence>
<evidence type="ECO:0000256" key="2">
    <source>
        <dbReference type="ARBA" id="ARBA00022692"/>
    </source>
</evidence>
<dbReference type="SUPFAM" id="SSF55008">
    <property type="entry name" value="HMA, heavy metal-associated domain"/>
    <property type="match status" value="1"/>
</dbReference>
<dbReference type="InterPro" id="IPR027469">
    <property type="entry name" value="Cation_efflux_TMD_sf"/>
</dbReference>
<dbReference type="SUPFAM" id="SSF161111">
    <property type="entry name" value="Cation efflux protein transmembrane domain-like"/>
    <property type="match status" value="1"/>
</dbReference>
<feature type="transmembrane region" description="Helical" evidence="6">
    <location>
        <begin position="146"/>
        <end position="166"/>
    </location>
</feature>
<evidence type="ECO:0000313" key="8">
    <source>
        <dbReference type="EMBL" id="SEQ57188.1"/>
    </source>
</evidence>
<feature type="transmembrane region" description="Helical" evidence="6">
    <location>
        <begin position="243"/>
        <end position="261"/>
    </location>
</feature>
<feature type="transmembrane region" description="Helical" evidence="6">
    <location>
        <begin position="88"/>
        <end position="110"/>
    </location>
</feature>
<dbReference type="Pfam" id="PF01545">
    <property type="entry name" value="Cation_efflux"/>
    <property type="match status" value="2"/>
</dbReference>
<keyword evidence="3" id="KW-0862">Zinc</keyword>
<keyword evidence="9" id="KW-1185">Reference proteome</keyword>
<feature type="transmembrane region" description="Helical" evidence="6">
    <location>
        <begin position="122"/>
        <end position="141"/>
    </location>
</feature>
<feature type="transmembrane region" description="Helical" evidence="6">
    <location>
        <begin position="178"/>
        <end position="199"/>
    </location>
</feature>
<dbReference type="GO" id="GO:0005385">
    <property type="term" value="F:zinc ion transmembrane transporter activity"/>
    <property type="evidence" value="ECO:0007669"/>
    <property type="project" value="TreeGrafter"/>
</dbReference>
<accession>A0A1H9H4L2</accession>
<evidence type="ECO:0000256" key="4">
    <source>
        <dbReference type="ARBA" id="ARBA00022989"/>
    </source>
</evidence>
<evidence type="ECO:0000259" key="7">
    <source>
        <dbReference type="Pfam" id="PF01545"/>
    </source>
</evidence>
<dbReference type="Proteomes" id="UP000199021">
    <property type="component" value="Unassembled WGS sequence"/>
</dbReference>
<dbReference type="RefSeq" id="WP_175489345.1">
    <property type="nucleotide sequence ID" value="NZ_FOFB01000012.1"/>
</dbReference>
<evidence type="ECO:0000313" key="9">
    <source>
        <dbReference type="Proteomes" id="UP000199021"/>
    </source>
</evidence>